<keyword evidence="2" id="KW-1185">Reference proteome</keyword>
<reference evidence="1 2" key="1">
    <citation type="submission" date="2015-08" db="EMBL/GenBank/DDBJ databases">
        <title>Genome sequencing of Penicillium nordicum.</title>
        <authorList>
            <person name="Nguyen H.D."/>
            <person name="Seifert K.A."/>
        </authorList>
    </citation>
    <scope>NUCLEOTIDE SEQUENCE [LARGE SCALE GENOMIC DNA]</scope>
    <source>
        <strain evidence="1 2">DAOMC 185683</strain>
    </source>
</reference>
<protein>
    <submittedName>
        <fullName evidence="1">Uncharacterized protein</fullName>
    </submittedName>
</protein>
<organism evidence="1 2">
    <name type="scientific">Penicillium nordicum</name>
    <dbReference type="NCBI Taxonomy" id="229535"/>
    <lineage>
        <taxon>Eukaryota</taxon>
        <taxon>Fungi</taxon>
        <taxon>Dikarya</taxon>
        <taxon>Ascomycota</taxon>
        <taxon>Pezizomycotina</taxon>
        <taxon>Eurotiomycetes</taxon>
        <taxon>Eurotiomycetidae</taxon>
        <taxon>Eurotiales</taxon>
        <taxon>Aspergillaceae</taxon>
        <taxon>Penicillium</taxon>
    </lineage>
</organism>
<dbReference type="Proteomes" id="UP000037696">
    <property type="component" value="Unassembled WGS sequence"/>
</dbReference>
<comment type="caution">
    <text evidence="1">The sequence shown here is derived from an EMBL/GenBank/DDBJ whole genome shotgun (WGS) entry which is preliminary data.</text>
</comment>
<accession>A0A0M9WGY4</accession>
<evidence type="ECO:0000313" key="1">
    <source>
        <dbReference type="EMBL" id="KOS44452.1"/>
    </source>
</evidence>
<dbReference type="EMBL" id="LHQQ01000060">
    <property type="protein sequence ID" value="KOS44452.1"/>
    <property type="molecule type" value="Genomic_DNA"/>
</dbReference>
<sequence>MSLKESTWGPFRSTLLVDMLESITLTNTIALSLSSPGFTSLSLGLGPLWFLLEASRSRADVLILWELKTETPGWAVKWSETQSQSSQLC</sequence>
<gene>
    <name evidence="1" type="ORF">ACN38_g4583</name>
</gene>
<dbReference type="AlphaFoldDB" id="A0A0M9WGY4"/>
<name>A0A0M9WGY4_9EURO</name>
<evidence type="ECO:0000313" key="2">
    <source>
        <dbReference type="Proteomes" id="UP000037696"/>
    </source>
</evidence>
<proteinExistence type="predicted"/>